<keyword evidence="3" id="KW-1185">Reference proteome</keyword>
<keyword evidence="1" id="KW-0732">Signal</keyword>
<evidence type="ECO:0000313" key="3">
    <source>
        <dbReference type="Proteomes" id="UP001500192"/>
    </source>
</evidence>
<feature type="chain" id="PRO_5047477557" description="Secreted protein" evidence="1">
    <location>
        <begin position="29"/>
        <end position="155"/>
    </location>
</feature>
<protein>
    <recommendedName>
        <fullName evidence="4">Secreted protein</fullName>
    </recommendedName>
</protein>
<sequence length="155" mass="16519">MRTRLAAAVLALAAALTGSLLMAPAASAGTETAGECEHGANGFVDIPDWINGEFVNVTVPGGLIRVELQKGYVGGVLRGWAKILTPNQPGDLVWMDWTRDGGRTWLQCGPFAVDSPNTTKTSAAQRTSSDPNWQFRACGMVHGISSSTRCTSPWW</sequence>
<dbReference type="RefSeq" id="WP_346054407.1">
    <property type="nucleotide sequence ID" value="NZ_BAABIB010000075.1"/>
</dbReference>
<evidence type="ECO:0000256" key="1">
    <source>
        <dbReference type="SAM" id="SignalP"/>
    </source>
</evidence>
<dbReference type="EMBL" id="BAABIB010000075">
    <property type="protein sequence ID" value="GAA5166081.1"/>
    <property type="molecule type" value="Genomic_DNA"/>
</dbReference>
<evidence type="ECO:0000313" key="2">
    <source>
        <dbReference type="EMBL" id="GAA5166081.1"/>
    </source>
</evidence>
<comment type="caution">
    <text evidence="2">The sequence shown here is derived from an EMBL/GenBank/DDBJ whole genome shotgun (WGS) entry which is preliminary data.</text>
</comment>
<gene>
    <name evidence="2" type="ORF">GCM10023214_38120</name>
</gene>
<organism evidence="2 3">
    <name type="scientific">Amycolatopsis dongchuanensis</name>
    <dbReference type="NCBI Taxonomy" id="1070866"/>
    <lineage>
        <taxon>Bacteria</taxon>
        <taxon>Bacillati</taxon>
        <taxon>Actinomycetota</taxon>
        <taxon>Actinomycetes</taxon>
        <taxon>Pseudonocardiales</taxon>
        <taxon>Pseudonocardiaceae</taxon>
        <taxon>Amycolatopsis</taxon>
    </lineage>
</organism>
<feature type="signal peptide" evidence="1">
    <location>
        <begin position="1"/>
        <end position="28"/>
    </location>
</feature>
<proteinExistence type="predicted"/>
<reference evidence="3" key="1">
    <citation type="journal article" date="2019" name="Int. J. Syst. Evol. Microbiol.">
        <title>The Global Catalogue of Microorganisms (GCM) 10K type strain sequencing project: providing services to taxonomists for standard genome sequencing and annotation.</title>
        <authorList>
            <consortium name="The Broad Institute Genomics Platform"/>
            <consortium name="The Broad Institute Genome Sequencing Center for Infectious Disease"/>
            <person name="Wu L."/>
            <person name="Ma J."/>
        </authorList>
    </citation>
    <scope>NUCLEOTIDE SEQUENCE [LARGE SCALE GENOMIC DNA]</scope>
    <source>
        <strain evidence="3">JCM 18054</strain>
    </source>
</reference>
<evidence type="ECO:0008006" key="4">
    <source>
        <dbReference type="Google" id="ProtNLM"/>
    </source>
</evidence>
<accession>A0ABP9QQV8</accession>
<dbReference type="Proteomes" id="UP001500192">
    <property type="component" value="Unassembled WGS sequence"/>
</dbReference>
<name>A0ABP9QQV8_9PSEU</name>